<dbReference type="InParanoid" id="A0A804Q652"/>
<feature type="region of interest" description="Disordered" evidence="1">
    <location>
        <begin position="277"/>
        <end position="303"/>
    </location>
</feature>
<dbReference type="EnsemblPlants" id="Zm00001eb301510_T001">
    <property type="protein sequence ID" value="Zm00001eb301510_P001"/>
    <property type="gene ID" value="Zm00001eb301510"/>
</dbReference>
<reference evidence="2" key="2">
    <citation type="submission" date="2019-07" db="EMBL/GenBank/DDBJ databases">
        <authorList>
            <person name="Seetharam A."/>
            <person name="Woodhouse M."/>
            <person name="Cannon E."/>
        </authorList>
    </citation>
    <scope>NUCLEOTIDE SEQUENCE [LARGE SCALE GENOMIC DNA]</scope>
    <source>
        <strain evidence="2">cv. B73</strain>
    </source>
</reference>
<evidence type="ECO:0000313" key="3">
    <source>
        <dbReference type="Proteomes" id="UP000007305"/>
    </source>
</evidence>
<keyword evidence="3" id="KW-1185">Reference proteome</keyword>
<evidence type="ECO:0000256" key="1">
    <source>
        <dbReference type="SAM" id="MobiDB-lite"/>
    </source>
</evidence>
<dbReference type="Proteomes" id="UP000007305">
    <property type="component" value="Chromosome 7"/>
</dbReference>
<dbReference type="AlphaFoldDB" id="A0A804Q652"/>
<reference evidence="3" key="1">
    <citation type="submission" date="2015-12" db="EMBL/GenBank/DDBJ databases">
        <title>Update maize B73 reference genome by single molecule sequencing technologies.</title>
        <authorList>
            <consortium name="Maize Genome Sequencing Project"/>
            <person name="Ware D."/>
        </authorList>
    </citation>
    <scope>NUCLEOTIDE SEQUENCE [LARGE SCALE GENOMIC DNA]</scope>
    <source>
        <strain evidence="3">cv. B73</strain>
    </source>
</reference>
<sequence length="303" mass="32518">MHVCSELSREIQSSVVLDHAGVVGEFVVVAVPDHEAAVVVRLLRGRRDVVVDVLGVHPAVRHLRRREADVEPGGRVRRRPLVPREVPPGLAVGVVVDPDVDALEDARVERAAQVAGGREPAARRGRQVQRLAGPAADVVLGELERQHVVAVGGRAALQEQVDAVEPRVAEGAAHARLRPAEEGVPEVVEQVQRRLRRRERVAGAEAADGERHRHAHELAVLDVVPDAGRRVARQVQVVLVAAALRAVDVEEGHDHHGVEARVAGLAQRALGLVPAPEHGHLPGLVPRGRGWAGQGDQGHRKQG</sequence>
<proteinExistence type="predicted"/>
<organism evidence="2 3">
    <name type="scientific">Zea mays</name>
    <name type="common">Maize</name>
    <dbReference type="NCBI Taxonomy" id="4577"/>
    <lineage>
        <taxon>Eukaryota</taxon>
        <taxon>Viridiplantae</taxon>
        <taxon>Streptophyta</taxon>
        <taxon>Embryophyta</taxon>
        <taxon>Tracheophyta</taxon>
        <taxon>Spermatophyta</taxon>
        <taxon>Magnoliopsida</taxon>
        <taxon>Liliopsida</taxon>
        <taxon>Poales</taxon>
        <taxon>Poaceae</taxon>
        <taxon>PACMAD clade</taxon>
        <taxon>Panicoideae</taxon>
        <taxon>Andropogonodae</taxon>
        <taxon>Andropogoneae</taxon>
        <taxon>Tripsacinae</taxon>
        <taxon>Zea</taxon>
    </lineage>
</organism>
<evidence type="ECO:0000313" key="2">
    <source>
        <dbReference type="EnsemblPlants" id="Zm00001eb301510_P001"/>
    </source>
</evidence>
<protein>
    <submittedName>
        <fullName evidence="2">Uncharacterized protein</fullName>
    </submittedName>
</protein>
<name>A0A804Q652_MAIZE</name>
<accession>A0A804Q652</accession>
<reference evidence="2" key="3">
    <citation type="submission" date="2021-05" db="UniProtKB">
        <authorList>
            <consortium name="EnsemblPlants"/>
        </authorList>
    </citation>
    <scope>IDENTIFICATION</scope>
    <source>
        <strain evidence="2">cv. B73</strain>
    </source>
</reference>
<dbReference type="Gramene" id="Zm00001eb301510_T001">
    <property type="protein sequence ID" value="Zm00001eb301510_P001"/>
    <property type="gene ID" value="Zm00001eb301510"/>
</dbReference>